<dbReference type="RefSeq" id="XP_020070138.1">
    <property type="nucleotide sequence ID" value="XM_020215238.1"/>
</dbReference>
<feature type="region of interest" description="Disordered" evidence="1">
    <location>
        <begin position="117"/>
        <end position="178"/>
    </location>
</feature>
<dbReference type="EMBL" id="KV453932">
    <property type="protein sequence ID" value="ODV73099.1"/>
    <property type="molecule type" value="Genomic_DNA"/>
</dbReference>
<keyword evidence="2" id="KW-0732">Signal</keyword>
<proteinExistence type="predicted"/>
<feature type="compositionally biased region" description="Low complexity" evidence="1">
    <location>
        <begin position="124"/>
        <end position="172"/>
    </location>
</feature>
<feature type="signal peptide" evidence="2">
    <location>
        <begin position="1"/>
        <end position="18"/>
    </location>
</feature>
<feature type="region of interest" description="Disordered" evidence="1">
    <location>
        <begin position="28"/>
        <end position="54"/>
    </location>
</feature>
<protein>
    <submittedName>
        <fullName evidence="3">Uncharacterized protein</fullName>
    </submittedName>
</protein>
<feature type="chain" id="PRO_5009162600" evidence="2">
    <location>
        <begin position="19"/>
        <end position="194"/>
    </location>
</feature>
<feature type="region of interest" description="Disordered" evidence="1">
    <location>
        <begin position="71"/>
        <end position="101"/>
    </location>
</feature>
<sequence length="194" mass="19666">MKFQLIGLAAYAMLGVYAQNDSSVVESLTNSSSSSITDSSSDLSSTDEASVPDSITNCHYHGTEQYCDANGTHGEVVGAPTDSEEGQSSYTGCHTHSSETYCLDDNGEEVQFVADAAEADESGSESGSESTSESASESASESGSESTSEVESTSESASEGTESTQAETSSAANDGGIKGVGSALTAALVGILFL</sequence>
<feature type="compositionally biased region" description="Low complexity" evidence="1">
    <location>
        <begin position="28"/>
        <end position="51"/>
    </location>
</feature>
<reference evidence="3 4" key="1">
    <citation type="journal article" date="2016" name="Proc. Natl. Acad. Sci. U.S.A.">
        <title>Comparative genomics of biotechnologically important yeasts.</title>
        <authorList>
            <person name="Riley R."/>
            <person name="Haridas S."/>
            <person name="Wolfe K.H."/>
            <person name="Lopes M.R."/>
            <person name="Hittinger C.T."/>
            <person name="Goeker M."/>
            <person name="Salamov A.A."/>
            <person name="Wisecaver J.H."/>
            <person name="Long T.M."/>
            <person name="Calvey C.H."/>
            <person name="Aerts A.L."/>
            <person name="Barry K.W."/>
            <person name="Choi C."/>
            <person name="Clum A."/>
            <person name="Coughlan A.Y."/>
            <person name="Deshpande S."/>
            <person name="Douglass A.P."/>
            <person name="Hanson S.J."/>
            <person name="Klenk H.-P."/>
            <person name="LaButti K.M."/>
            <person name="Lapidus A."/>
            <person name="Lindquist E.A."/>
            <person name="Lipzen A.M."/>
            <person name="Meier-Kolthoff J.P."/>
            <person name="Ohm R.A."/>
            <person name="Otillar R.P."/>
            <person name="Pangilinan J.L."/>
            <person name="Peng Y."/>
            <person name="Rokas A."/>
            <person name="Rosa C.A."/>
            <person name="Scheuner C."/>
            <person name="Sibirny A.A."/>
            <person name="Slot J.C."/>
            <person name="Stielow J.B."/>
            <person name="Sun H."/>
            <person name="Kurtzman C.P."/>
            <person name="Blackwell M."/>
            <person name="Grigoriev I.V."/>
            <person name="Jeffries T.W."/>
        </authorList>
    </citation>
    <scope>NUCLEOTIDE SEQUENCE [LARGE SCALE GENOMIC DNA]</scope>
    <source>
        <strain evidence="4">ATCC 18201 / CBS 1600 / BCRC 20928 / JCM 3617 / NBRC 0987 / NRRL Y-1542</strain>
    </source>
</reference>
<accession>A0A1E4S0T1</accession>
<dbReference type="OMA" id="SITNCHY"/>
<name>A0A1E4S0T1_CYBJN</name>
<gene>
    <name evidence="3" type="ORF">CYBJADRAFT_168160</name>
</gene>
<evidence type="ECO:0000313" key="4">
    <source>
        <dbReference type="Proteomes" id="UP000094389"/>
    </source>
</evidence>
<keyword evidence="4" id="KW-1185">Reference proteome</keyword>
<dbReference type="STRING" id="983966.A0A1E4S0T1"/>
<dbReference type="AlphaFoldDB" id="A0A1E4S0T1"/>
<evidence type="ECO:0000313" key="3">
    <source>
        <dbReference type="EMBL" id="ODV73099.1"/>
    </source>
</evidence>
<evidence type="ECO:0000256" key="2">
    <source>
        <dbReference type="SAM" id="SignalP"/>
    </source>
</evidence>
<dbReference type="Proteomes" id="UP000094389">
    <property type="component" value="Unassembled WGS sequence"/>
</dbReference>
<dbReference type="GeneID" id="30989634"/>
<evidence type="ECO:0000256" key="1">
    <source>
        <dbReference type="SAM" id="MobiDB-lite"/>
    </source>
</evidence>
<feature type="compositionally biased region" description="Polar residues" evidence="1">
    <location>
        <begin position="86"/>
        <end position="100"/>
    </location>
</feature>
<dbReference type="OrthoDB" id="448280at2759"/>
<organism evidence="3 4">
    <name type="scientific">Cyberlindnera jadinii (strain ATCC 18201 / CBS 1600 / BCRC 20928 / JCM 3617 / NBRC 0987 / NRRL Y-1542)</name>
    <name type="common">Torula yeast</name>
    <name type="synonym">Candida utilis</name>
    <dbReference type="NCBI Taxonomy" id="983966"/>
    <lineage>
        <taxon>Eukaryota</taxon>
        <taxon>Fungi</taxon>
        <taxon>Dikarya</taxon>
        <taxon>Ascomycota</taxon>
        <taxon>Saccharomycotina</taxon>
        <taxon>Saccharomycetes</taxon>
        <taxon>Phaffomycetales</taxon>
        <taxon>Phaffomycetaceae</taxon>
        <taxon>Cyberlindnera</taxon>
    </lineage>
</organism>